<sequence length="69" mass="7769">MPDFRAKTEHIRATNVKPAIHHRPSARGRPSTGSGAGRGLRSSGYLFLLEKRRVISRAFRVKSGERRVK</sequence>
<proteinExistence type="predicted"/>
<evidence type="ECO:0000313" key="3">
    <source>
        <dbReference type="Proteomes" id="UP000243650"/>
    </source>
</evidence>
<dbReference type="AlphaFoldDB" id="A0A2P6MHM8"/>
<feature type="compositionally biased region" description="Basic and acidic residues" evidence="1">
    <location>
        <begin position="1"/>
        <end position="12"/>
    </location>
</feature>
<accession>A0A2P6MHM8</accession>
<dbReference type="Proteomes" id="UP000243650">
    <property type="component" value="Unassembled WGS sequence"/>
</dbReference>
<name>A0A2P6MHM8_ALKUR</name>
<comment type="caution">
    <text evidence="2">The sequence shown here is derived from an EMBL/GenBank/DDBJ whole genome shotgun (WGS) entry which is preliminary data.</text>
</comment>
<keyword evidence="3" id="KW-1185">Reference proteome</keyword>
<dbReference type="EMBL" id="PVNS01000006">
    <property type="protein sequence ID" value="PRO65763.1"/>
    <property type="molecule type" value="Genomic_DNA"/>
</dbReference>
<evidence type="ECO:0000256" key="1">
    <source>
        <dbReference type="SAM" id="MobiDB-lite"/>
    </source>
</evidence>
<evidence type="ECO:0000313" key="2">
    <source>
        <dbReference type="EMBL" id="PRO65763.1"/>
    </source>
</evidence>
<organism evidence="2 3">
    <name type="scientific">Alkalicoccus urumqiensis</name>
    <name type="common">Bacillus urumqiensis</name>
    <dbReference type="NCBI Taxonomy" id="1548213"/>
    <lineage>
        <taxon>Bacteria</taxon>
        <taxon>Bacillati</taxon>
        <taxon>Bacillota</taxon>
        <taxon>Bacilli</taxon>
        <taxon>Bacillales</taxon>
        <taxon>Bacillaceae</taxon>
        <taxon>Alkalicoccus</taxon>
    </lineage>
</organism>
<gene>
    <name evidence="2" type="ORF">C6I21_07650</name>
</gene>
<feature type="region of interest" description="Disordered" evidence="1">
    <location>
        <begin position="1"/>
        <end position="41"/>
    </location>
</feature>
<protein>
    <submittedName>
        <fullName evidence="2">Uncharacterized protein</fullName>
    </submittedName>
</protein>
<reference evidence="2 3" key="1">
    <citation type="submission" date="2018-03" db="EMBL/GenBank/DDBJ databases">
        <title>Bacillus urumqiensis sp. nov., a moderately haloalkaliphilic bacterium isolated from a salt lake.</title>
        <authorList>
            <person name="Zhao B."/>
            <person name="Liao Z."/>
        </authorList>
    </citation>
    <scope>NUCLEOTIDE SEQUENCE [LARGE SCALE GENOMIC DNA]</scope>
    <source>
        <strain evidence="2 3">BZ-SZ-XJ18</strain>
    </source>
</reference>